<evidence type="ECO:0000256" key="5">
    <source>
        <dbReference type="ARBA" id="ARBA00022692"/>
    </source>
</evidence>
<dbReference type="RefSeq" id="WP_106055421.1">
    <property type="nucleotide sequence ID" value="NZ_CALXOB010000040.1"/>
</dbReference>
<evidence type="ECO:0000256" key="3">
    <source>
        <dbReference type="ARBA" id="ARBA00022448"/>
    </source>
</evidence>
<protein>
    <submittedName>
        <fullName evidence="9">MFS transporter</fullName>
    </submittedName>
</protein>
<feature type="transmembrane region" description="Helical" evidence="8">
    <location>
        <begin position="419"/>
        <end position="445"/>
    </location>
</feature>
<keyword evidence="5 8" id="KW-0812">Transmembrane</keyword>
<dbReference type="AlphaFoldDB" id="A0A844G3F1"/>
<dbReference type="InterPro" id="IPR018043">
    <property type="entry name" value="Na/Gal_symport_CS"/>
</dbReference>
<dbReference type="InterPro" id="IPR036259">
    <property type="entry name" value="MFS_trans_sf"/>
</dbReference>
<feature type="transmembrane region" description="Helical" evidence="8">
    <location>
        <begin position="334"/>
        <end position="354"/>
    </location>
</feature>
<feature type="transmembrane region" description="Helical" evidence="8">
    <location>
        <begin position="87"/>
        <end position="109"/>
    </location>
</feature>
<feature type="transmembrane region" description="Helical" evidence="8">
    <location>
        <begin position="284"/>
        <end position="301"/>
    </location>
</feature>
<dbReference type="GO" id="GO:0008643">
    <property type="term" value="P:carbohydrate transport"/>
    <property type="evidence" value="ECO:0007669"/>
    <property type="project" value="InterPro"/>
</dbReference>
<dbReference type="GO" id="GO:0006814">
    <property type="term" value="P:sodium ion transport"/>
    <property type="evidence" value="ECO:0007669"/>
    <property type="project" value="InterPro"/>
</dbReference>
<dbReference type="GO" id="GO:0015293">
    <property type="term" value="F:symporter activity"/>
    <property type="evidence" value="ECO:0007669"/>
    <property type="project" value="InterPro"/>
</dbReference>
<feature type="transmembrane region" description="Helical" evidence="8">
    <location>
        <begin position="375"/>
        <end position="399"/>
    </location>
</feature>
<feature type="transmembrane region" description="Helical" evidence="8">
    <location>
        <begin position="308"/>
        <end position="328"/>
    </location>
</feature>
<keyword evidence="4" id="KW-1003">Cell membrane</keyword>
<feature type="transmembrane region" description="Helical" evidence="8">
    <location>
        <begin position="154"/>
        <end position="175"/>
    </location>
</feature>
<sequence length="466" mass="51316">MSGQSSQGDKLGLGEKLAFGAGNMNNLLMNNILNVLLNPIYNIALGVSPALVGYATAIPRLWDAVTDPVVGSLSDNFRSRWGRRKPFMVLGALISALSLIAIWLVPPVWGEYSKFLYLIAVSLVFYTGNTLFLVPYTGLGLALSDDYRERTNLFAYKAVVDALGGFLIPWFYWLVTRPCFESTLHGTRVLSLGLAVWIILFAAIPLCFCRERYDRSIARQEKVPILKGIAETMRNRPFLLLTLSVTLMFFGFYASSALGMYLNIYYIFGGVEKDASTYVGLSGTLWKVSSLAALPVIVLISRRFDKRNTFVVSMILSLFGAVGGWWCIDPERPWLQVLPSILYGPGISCVLMLCDSMLADICDLDELRGGVRREAMFGAIYGWFTKVGLTIALALSGLLLVCTGFDVKFGAGQPEGTVFLMRVLAVTVPASGMLTAILLMAGYRLNAGRMAEVKRELDARRRGSRS</sequence>
<evidence type="ECO:0000313" key="10">
    <source>
        <dbReference type="Proteomes" id="UP000435649"/>
    </source>
</evidence>
<evidence type="ECO:0000256" key="8">
    <source>
        <dbReference type="SAM" id="Phobius"/>
    </source>
</evidence>
<keyword evidence="6 8" id="KW-1133">Transmembrane helix</keyword>
<evidence type="ECO:0000256" key="1">
    <source>
        <dbReference type="ARBA" id="ARBA00004651"/>
    </source>
</evidence>
<comment type="caution">
    <text evidence="9">The sequence shown here is derived from an EMBL/GenBank/DDBJ whole genome shotgun (WGS) entry which is preliminary data.</text>
</comment>
<feature type="transmembrane region" description="Helical" evidence="8">
    <location>
        <begin position="115"/>
        <end position="142"/>
    </location>
</feature>
<organism evidence="9 10">
    <name type="scientific">Victivallis lenta</name>
    <dbReference type="NCBI Taxonomy" id="2606640"/>
    <lineage>
        <taxon>Bacteria</taxon>
        <taxon>Pseudomonadati</taxon>
        <taxon>Lentisphaerota</taxon>
        <taxon>Lentisphaeria</taxon>
        <taxon>Victivallales</taxon>
        <taxon>Victivallaceae</taxon>
        <taxon>Victivallis</taxon>
    </lineage>
</organism>
<dbReference type="PROSITE" id="PS00872">
    <property type="entry name" value="NA_GALACTOSIDE_SYMP"/>
    <property type="match status" value="1"/>
</dbReference>
<evidence type="ECO:0000256" key="6">
    <source>
        <dbReference type="ARBA" id="ARBA00022989"/>
    </source>
</evidence>
<accession>A0A844G3F1</accession>
<comment type="subcellular location">
    <subcellularLocation>
        <location evidence="1">Cell membrane</location>
        <topology evidence="1">Multi-pass membrane protein</topology>
    </subcellularLocation>
</comment>
<dbReference type="PANTHER" id="PTHR11328">
    <property type="entry name" value="MAJOR FACILITATOR SUPERFAMILY DOMAIN-CONTAINING PROTEIN"/>
    <property type="match status" value="1"/>
</dbReference>
<keyword evidence="3" id="KW-0813">Transport</keyword>
<dbReference type="Gene3D" id="1.20.1250.20">
    <property type="entry name" value="MFS general substrate transporter like domains"/>
    <property type="match status" value="1"/>
</dbReference>
<feature type="transmembrane region" description="Helical" evidence="8">
    <location>
        <begin position="187"/>
        <end position="209"/>
    </location>
</feature>
<evidence type="ECO:0000256" key="4">
    <source>
        <dbReference type="ARBA" id="ARBA00022475"/>
    </source>
</evidence>
<keyword evidence="10" id="KW-1185">Reference proteome</keyword>
<dbReference type="PANTHER" id="PTHR11328:SF24">
    <property type="entry name" value="MAJOR FACILITATOR SUPERFAMILY (MFS) PROFILE DOMAIN-CONTAINING PROTEIN"/>
    <property type="match status" value="1"/>
</dbReference>
<gene>
    <name evidence="9" type="ORF">FYJ85_10415</name>
</gene>
<evidence type="ECO:0000313" key="9">
    <source>
        <dbReference type="EMBL" id="MST97452.1"/>
    </source>
</evidence>
<dbReference type="SUPFAM" id="SSF103473">
    <property type="entry name" value="MFS general substrate transporter"/>
    <property type="match status" value="1"/>
</dbReference>
<name>A0A844G3F1_9BACT</name>
<evidence type="ECO:0000256" key="2">
    <source>
        <dbReference type="ARBA" id="ARBA00009617"/>
    </source>
</evidence>
<proteinExistence type="inferred from homology"/>
<dbReference type="EMBL" id="VUNS01000010">
    <property type="protein sequence ID" value="MST97452.1"/>
    <property type="molecule type" value="Genomic_DNA"/>
</dbReference>
<dbReference type="InterPro" id="IPR039672">
    <property type="entry name" value="MFS_2"/>
</dbReference>
<dbReference type="Pfam" id="PF13347">
    <property type="entry name" value="MFS_2"/>
    <property type="match status" value="1"/>
</dbReference>
<dbReference type="GO" id="GO:0005886">
    <property type="term" value="C:plasma membrane"/>
    <property type="evidence" value="ECO:0007669"/>
    <property type="project" value="UniProtKB-SubCell"/>
</dbReference>
<feature type="transmembrane region" description="Helical" evidence="8">
    <location>
        <begin position="238"/>
        <end position="264"/>
    </location>
</feature>
<evidence type="ECO:0000256" key="7">
    <source>
        <dbReference type="ARBA" id="ARBA00023136"/>
    </source>
</evidence>
<comment type="similarity">
    <text evidence="2">Belongs to the sodium:galactoside symporter (TC 2.A.2) family.</text>
</comment>
<keyword evidence="7 8" id="KW-0472">Membrane</keyword>
<reference evidence="9 10" key="1">
    <citation type="submission" date="2019-08" db="EMBL/GenBank/DDBJ databases">
        <title>In-depth cultivation of the pig gut microbiome towards novel bacterial diversity and tailored functional studies.</title>
        <authorList>
            <person name="Wylensek D."/>
            <person name="Hitch T.C.A."/>
            <person name="Clavel T."/>
        </authorList>
    </citation>
    <scope>NUCLEOTIDE SEQUENCE [LARGE SCALE GENOMIC DNA]</scope>
    <source>
        <strain evidence="9 10">BBE-744-WT-12</strain>
    </source>
</reference>
<dbReference type="Proteomes" id="UP000435649">
    <property type="component" value="Unassembled WGS sequence"/>
</dbReference>